<dbReference type="InterPro" id="IPR045229">
    <property type="entry name" value="TPP_enz"/>
</dbReference>
<dbReference type="GO" id="GO:0050660">
    <property type="term" value="F:flavin adenine dinucleotide binding"/>
    <property type="evidence" value="ECO:0007669"/>
    <property type="project" value="TreeGrafter"/>
</dbReference>
<proteinExistence type="inferred from homology"/>
<evidence type="ECO:0000256" key="1">
    <source>
        <dbReference type="ARBA" id="ARBA00007812"/>
    </source>
</evidence>
<dbReference type="Gene3D" id="3.40.50.970">
    <property type="match status" value="2"/>
</dbReference>
<dbReference type="PANTHER" id="PTHR18968:SF86">
    <property type="entry name" value="ACETOLACTATE SYNTHASE LARGE SUBUNIT ILVX-RELATED"/>
    <property type="match status" value="1"/>
</dbReference>
<dbReference type="SUPFAM" id="SSF52518">
    <property type="entry name" value="Thiamin diphosphate-binding fold (THDP-binding)"/>
    <property type="match status" value="2"/>
</dbReference>
<comment type="caution">
    <text evidence="5">The sequence shown here is derived from an EMBL/GenBank/DDBJ whole genome shotgun (WGS) entry which is preliminary data.</text>
</comment>
<evidence type="ECO:0000313" key="6">
    <source>
        <dbReference type="Proteomes" id="UP000265366"/>
    </source>
</evidence>
<accession>A0A3A1P0W3</accession>
<dbReference type="CDD" id="cd02002">
    <property type="entry name" value="TPP_BFDC"/>
    <property type="match status" value="1"/>
</dbReference>
<dbReference type="Pfam" id="PF02775">
    <property type="entry name" value="TPP_enzyme_C"/>
    <property type="match status" value="1"/>
</dbReference>
<keyword evidence="2" id="KW-0786">Thiamine pyrophosphate</keyword>
<evidence type="ECO:0000259" key="3">
    <source>
        <dbReference type="Pfam" id="PF02775"/>
    </source>
</evidence>
<dbReference type="Pfam" id="PF02776">
    <property type="entry name" value="TPP_enzyme_N"/>
    <property type="match status" value="1"/>
</dbReference>
<dbReference type="AlphaFoldDB" id="A0A3A1P0W3"/>
<dbReference type="InterPro" id="IPR029061">
    <property type="entry name" value="THDP-binding"/>
</dbReference>
<name>A0A3A1P0W3_9SPHN</name>
<protein>
    <submittedName>
        <fullName evidence="5">Acetolactate synthase large subunit</fullName>
    </submittedName>
</protein>
<keyword evidence="6" id="KW-1185">Reference proteome</keyword>
<gene>
    <name evidence="5" type="ORF">D2V17_14700</name>
</gene>
<dbReference type="NCBIfam" id="NF005760">
    <property type="entry name" value="PRK07586.1"/>
    <property type="match status" value="1"/>
</dbReference>
<dbReference type="GO" id="GO:0030976">
    <property type="term" value="F:thiamine pyrophosphate binding"/>
    <property type="evidence" value="ECO:0007669"/>
    <property type="project" value="InterPro"/>
</dbReference>
<dbReference type="RefSeq" id="WP_119593557.1">
    <property type="nucleotide sequence ID" value="NZ_QXFM01000117.1"/>
</dbReference>
<evidence type="ECO:0000313" key="5">
    <source>
        <dbReference type="EMBL" id="RIV82567.1"/>
    </source>
</evidence>
<dbReference type="EMBL" id="QXFM01000117">
    <property type="protein sequence ID" value="RIV82567.1"/>
    <property type="molecule type" value="Genomic_DNA"/>
</dbReference>
<dbReference type="InterPro" id="IPR012001">
    <property type="entry name" value="Thiamin_PyroP_enz_TPP-bd_dom"/>
</dbReference>
<dbReference type="GO" id="GO:0044281">
    <property type="term" value="P:small molecule metabolic process"/>
    <property type="evidence" value="ECO:0007669"/>
    <property type="project" value="UniProtKB-ARBA"/>
</dbReference>
<sequence length="531" mass="55713">MTDTTSTNGQPPARLGADRLLDDLYSGGARICFANPGTTELSMVSSLARDGRIRCVLSLFEGVCTGAADGYARVSGKVPMTLLHLGPGFANGIANLHNARRAGSRIVNLIGDHATWHLEYDAPLTSDIHSLARPVSREVVYLDKTDTITDGVKAAFAATNREEGGAATIIFPTDVVDAPAAAGGDLVEEQAYQPSPVAEAALDTAAERLRDAAQVIVLIGGTALSEAGVRAGSALAEALGGRLLMEPYPAIVSLGGDLPMVERQAYFPDDVIAQMGEALVVLAGARMPVSYFGYEDWPSQLVPEERLVRLAAPGEDAVAALEAVASRLGQAGKDAPVVAPRQPVASPAADENLSPASVVEELLVQLPEDAVISLEGSTMGGPWLKQAHRAKKHRVITNTGGAIGQGLPCAVGAAIAAPEARVIALQSDGSAQYTLQSLWTMAREGLKVTVIIAANHRYAILQTELKRADIPLDDPVVSKLTDLDHPRVDWVALARGYGVEARHARTNGEMAEALREGLSLDGPLLIQAELP</sequence>
<dbReference type="Proteomes" id="UP000265366">
    <property type="component" value="Unassembled WGS sequence"/>
</dbReference>
<dbReference type="GO" id="GO:0003984">
    <property type="term" value="F:acetolactate synthase activity"/>
    <property type="evidence" value="ECO:0007669"/>
    <property type="project" value="TreeGrafter"/>
</dbReference>
<feature type="domain" description="Thiamine pyrophosphate enzyme N-terminal TPP-binding" evidence="4">
    <location>
        <begin position="16"/>
        <end position="119"/>
    </location>
</feature>
<dbReference type="InterPro" id="IPR011766">
    <property type="entry name" value="TPP_enzyme_TPP-bd"/>
</dbReference>
<dbReference type="PANTHER" id="PTHR18968">
    <property type="entry name" value="THIAMINE PYROPHOSPHATE ENZYMES"/>
    <property type="match status" value="1"/>
</dbReference>
<reference evidence="5 6" key="1">
    <citation type="submission" date="2018-08" db="EMBL/GenBank/DDBJ databases">
        <title>Erythrobacter zhengii sp.nov., a bacterium isolated from deep-sea sediment.</title>
        <authorList>
            <person name="Fang C."/>
            <person name="Wu Y.-H."/>
            <person name="Sun C."/>
            <person name="Wang H."/>
            <person name="Cheng H."/>
            <person name="Meng F.-X."/>
            <person name="Wang C.-S."/>
            <person name="Xu X.-W."/>
        </authorList>
    </citation>
    <scope>NUCLEOTIDE SEQUENCE [LARGE SCALE GENOMIC DNA]</scope>
    <source>
        <strain evidence="5 6">CCTCC AB 2015396</strain>
    </source>
</reference>
<organism evidence="5 6">
    <name type="scientific">Aurantiacibacter xanthus</name>
    <dbReference type="NCBI Taxonomy" id="1784712"/>
    <lineage>
        <taxon>Bacteria</taxon>
        <taxon>Pseudomonadati</taxon>
        <taxon>Pseudomonadota</taxon>
        <taxon>Alphaproteobacteria</taxon>
        <taxon>Sphingomonadales</taxon>
        <taxon>Erythrobacteraceae</taxon>
        <taxon>Aurantiacibacter</taxon>
    </lineage>
</organism>
<evidence type="ECO:0000256" key="2">
    <source>
        <dbReference type="ARBA" id="ARBA00023052"/>
    </source>
</evidence>
<evidence type="ECO:0000259" key="4">
    <source>
        <dbReference type="Pfam" id="PF02776"/>
    </source>
</evidence>
<dbReference type="CDD" id="cd07035">
    <property type="entry name" value="TPP_PYR_POX_like"/>
    <property type="match status" value="1"/>
</dbReference>
<comment type="similarity">
    <text evidence="1">Belongs to the TPP enzyme family.</text>
</comment>
<feature type="domain" description="Thiamine pyrophosphate enzyme TPP-binding" evidence="3">
    <location>
        <begin position="383"/>
        <end position="527"/>
    </location>
</feature>
<dbReference type="OrthoDB" id="4494979at2"/>